<feature type="domain" description="Response regulatory" evidence="3">
    <location>
        <begin position="12"/>
        <end position="126"/>
    </location>
</feature>
<dbReference type="Gene3D" id="3.40.50.2300">
    <property type="match status" value="1"/>
</dbReference>
<dbReference type="InterPro" id="IPR001789">
    <property type="entry name" value="Sig_transdc_resp-reg_receiver"/>
</dbReference>
<dbReference type="PANTHER" id="PTHR44591:SF25">
    <property type="entry name" value="CHEMOTAXIS TWO-COMPONENT RESPONSE REGULATOR"/>
    <property type="match status" value="1"/>
</dbReference>
<protein>
    <submittedName>
        <fullName evidence="4">Response regulator receiver (CheY-like protein)</fullName>
    </submittedName>
</protein>
<dbReference type="STRING" id="258594.RPA1314"/>
<dbReference type="PANTHER" id="PTHR44591">
    <property type="entry name" value="STRESS RESPONSE REGULATOR PROTEIN 1"/>
    <property type="match status" value="1"/>
</dbReference>
<dbReference type="PROSITE" id="PS50110">
    <property type="entry name" value="RESPONSE_REGULATORY"/>
    <property type="match status" value="1"/>
</dbReference>
<reference evidence="4" key="1">
    <citation type="journal article" date="2004" name="Nat. Biotechnol.">
        <title>Complete genome sequence of the metabolically versatile photosynthetic bacterium Rhodopseudomonas palustris.</title>
        <authorList>
            <person name="Larimer F.W."/>
            <person name="Chain P."/>
            <person name="Hauser L."/>
            <person name="Lamerdin J."/>
            <person name="Malfatti S."/>
            <person name="Do L."/>
            <person name="Land M.L."/>
            <person name="Pelletier D.A."/>
            <person name="Beatty J.T."/>
            <person name="Lang A.S."/>
            <person name="Tabita F.R."/>
            <person name="Gibson J.L."/>
            <person name="Hanson T.E."/>
            <person name="Bobst C."/>
            <person name="Torres J.L."/>
            <person name="Peres C."/>
            <person name="Harrison F.H."/>
            <person name="Gibson J."/>
            <person name="Harwood C.S."/>
        </authorList>
    </citation>
    <scope>NUCLEOTIDE SEQUENCE [LARGE SCALE GENOMIC DNA]</scope>
    <source>
        <strain evidence="4">CGA009</strain>
    </source>
</reference>
<sequence>MRRETILAQGHTICIVDDDDDVRESISSFFRSVGLQVVGFGTAEKCLSSATIDDAACLITDLHMPGMNGLGLHRELLRRGVHVPVIVMTAYSTPEAHAEARHLGAAGFVEKPVDPEILLQNVETILREASAHAREPDSPGTNS</sequence>
<dbReference type="SMART" id="SM00448">
    <property type="entry name" value="REC"/>
    <property type="match status" value="1"/>
</dbReference>
<feature type="modified residue" description="4-aspartylphosphate" evidence="2">
    <location>
        <position position="61"/>
    </location>
</feature>
<organism evidence="4">
    <name type="scientific">Rhodopseudomonas palustris (strain ATCC BAA-98 / CGA009)</name>
    <dbReference type="NCBI Taxonomy" id="258594"/>
    <lineage>
        <taxon>Bacteria</taxon>
        <taxon>Pseudomonadati</taxon>
        <taxon>Pseudomonadota</taxon>
        <taxon>Alphaproteobacteria</taxon>
        <taxon>Hyphomicrobiales</taxon>
        <taxon>Nitrobacteraceae</taxon>
        <taxon>Rhodopseudomonas</taxon>
    </lineage>
</organism>
<name>Q6NA71_RHOPA</name>
<dbReference type="InterPro" id="IPR011006">
    <property type="entry name" value="CheY-like_superfamily"/>
</dbReference>
<accession>Q6NA71</accession>
<keyword evidence="1 2" id="KW-0597">Phosphoprotein</keyword>
<dbReference type="InterPro" id="IPR050595">
    <property type="entry name" value="Bact_response_regulator"/>
</dbReference>
<dbReference type="GO" id="GO:0000160">
    <property type="term" value="P:phosphorelay signal transduction system"/>
    <property type="evidence" value="ECO:0007669"/>
    <property type="project" value="InterPro"/>
</dbReference>
<dbReference type="PhylomeDB" id="Q6NA71"/>
<evidence type="ECO:0000259" key="3">
    <source>
        <dbReference type="PROSITE" id="PS50110"/>
    </source>
</evidence>
<dbReference type="Pfam" id="PF00072">
    <property type="entry name" value="Response_reg"/>
    <property type="match status" value="1"/>
</dbReference>
<evidence type="ECO:0000313" key="4">
    <source>
        <dbReference type="EMBL" id="CAE26757.1"/>
    </source>
</evidence>
<dbReference type="EMBL" id="BX572597">
    <property type="protein sequence ID" value="CAE26757.1"/>
    <property type="molecule type" value="Genomic_DNA"/>
</dbReference>
<dbReference type="AlphaFoldDB" id="Q6NA71"/>
<dbReference type="HOGENOM" id="CLU_000445_69_8_5"/>
<gene>
    <name evidence="4" type="ordered locus">RPA1314</name>
</gene>
<evidence type="ECO:0000256" key="2">
    <source>
        <dbReference type="PROSITE-ProRule" id="PRU00169"/>
    </source>
</evidence>
<proteinExistence type="predicted"/>
<dbReference type="eggNOG" id="COG4566">
    <property type="taxonomic scope" value="Bacteria"/>
</dbReference>
<evidence type="ECO:0000256" key="1">
    <source>
        <dbReference type="ARBA" id="ARBA00022553"/>
    </source>
</evidence>
<dbReference type="SUPFAM" id="SSF52172">
    <property type="entry name" value="CheY-like"/>
    <property type="match status" value="1"/>
</dbReference>